<comment type="subcellular location">
    <subcellularLocation>
        <location evidence="1">Membrane</location>
        <topology evidence="1">Multi-pass membrane protein</topology>
    </subcellularLocation>
</comment>
<dbReference type="FunFam" id="1.20.1260.100:FF:000001">
    <property type="entry name" value="translocator protein 2"/>
    <property type="match status" value="1"/>
</dbReference>
<dbReference type="GO" id="GO:0016020">
    <property type="term" value="C:membrane"/>
    <property type="evidence" value="ECO:0007669"/>
    <property type="project" value="UniProtKB-SubCell"/>
</dbReference>
<comment type="caution">
    <text evidence="7">The sequence shown here is derived from an EMBL/GenBank/DDBJ whole genome shotgun (WGS) entry which is preliminary data.</text>
</comment>
<feature type="transmembrane region" description="Helical" evidence="6">
    <location>
        <begin position="143"/>
        <end position="164"/>
    </location>
</feature>
<dbReference type="GO" id="GO:0033013">
    <property type="term" value="P:tetrapyrrole metabolic process"/>
    <property type="evidence" value="ECO:0007669"/>
    <property type="project" value="UniProtKB-ARBA"/>
</dbReference>
<comment type="similarity">
    <text evidence="2">Belongs to the TspO/BZRP family.</text>
</comment>
<dbReference type="InterPro" id="IPR004307">
    <property type="entry name" value="TspO_MBR"/>
</dbReference>
<gene>
    <name evidence="7" type="ORF">CXZ10_15995</name>
</gene>
<keyword evidence="4 6" id="KW-1133">Transmembrane helix</keyword>
<evidence type="ECO:0000256" key="1">
    <source>
        <dbReference type="ARBA" id="ARBA00004141"/>
    </source>
</evidence>
<dbReference type="Gene3D" id="1.20.1260.100">
    <property type="entry name" value="TspO/MBR protein"/>
    <property type="match status" value="1"/>
</dbReference>
<evidence type="ECO:0000256" key="5">
    <source>
        <dbReference type="ARBA" id="ARBA00023136"/>
    </source>
</evidence>
<dbReference type="EMBL" id="PJNW01000014">
    <property type="protein sequence ID" value="PKR87967.1"/>
    <property type="molecule type" value="Genomic_DNA"/>
</dbReference>
<sequence length="165" mass="17697">MTSDTFSSRPLGTVPAALAAVAPVAAAAIIGNLATFPNLTPWYESLAKPPFNPPNGVFGPVWTLLYILMSWAFFRILRSPEGASRRRAIIFFLVQIALNAAWSVAFFGFHSPTAGLVVIVLLITAIAATVHAFLAVDRIAGGALIPYLGWVAFATLLNASIWWLN</sequence>
<dbReference type="PANTHER" id="PTHR10057">
    <property type="entry name" value="PERIPHERAL-TYPE BENZODIAZEPINE RECEPTOR"/>
    <property type="match status" value="1"/>
</dbReference>
<dbReference type="Pfam" id="PF03073">
    <property type="entry name" value="TspO_MBR"/>
    <property type="match status" value="1"/>
</dbReference>
<protein>
    <submittedName>
        <fullName evidence="7">TspO protein</fullName>
    </submittedName>
</protein>
<evidence type="ECO:0000256" key="3">
    <source>
        <dbReference type="ARBA" id="ARBA00022692"/>
    </source>
</evidence>
<evidence type="ECO:0000313" key="8">
    <source>
        <dbReference type="Proteomes" id="UP000233491"/>
    </source>
</evidence>
<keyword evidence="3 6" id="KW-0812">Transmembrane</keyword>
<name>A0A1I4RY45_9HYPH</name>
<evidence type="ECO:0000313" key="7">
    <source>
        <dbReference type="EMBL" id="PKR87967.1"/>
    </source>
</evidence>
<organism evidence="7 8">
    <name type="scientific">Pleomorphomonas diazotrophica</name>
    <dbReference type="NCBI Taxonomy" id="1166257"/>
    <lineage>
        <taxon>Bacteria</taxon>
        <taxon>Pseudomonadati</taxon>
        <taxon>Pseudomonadota</taxon>
        <taxon>Alphaproteobacteria</taxon>
        <taxon>Hyphomicrobiales</taxon>
        <taxon>Pleomorphomonadaceae</taxon>
        <taxon>Pleomorphomonas</taxon>
    </lineage>
</organism>
<dbReference type="Proteomes" id="UP000233491">
    <property type="component" value="Unassembled WGS sequence"/>
</dbReference>
<evidence type="ECO:0000256" key="4">
    <source>
        <dbReference type="ARBA" id="ARBA00022989"/>
    </source>
</evidence>
<dbReference type="AlphaFoldDB" id="A0A1I4RY45"/>
<evidence type="ECO:0000256" key="2">
    <source>
        <dbReference type="ARBA" id="ARBA00007524"/>
    </source>
</evidence>
<feature type="transmembrane region" description="Helical" evidence="6">
    <location>
        <begin position="89"/>
        <end position="109"/>
    </location>
</feature>
<dbReference type="OrthoDB" id="9795496at2"/>
<keyword evidence="5 6" id="KW-0472">Membrane</keyword>
<dbReference type="InterPro" id="IPR038330">
    <property type="entry name" value="TspO/MBR-related_sf"/>
</dbReference>
<dbReference type="RefSeq" id="WP_101290370.1">
    <property type="nucleotide sequence ID" value="NZ_FOUQ01000002.1"/>
</dbReference>
<keyword evidence="8" id="KW-1185">Reference proteome</keyword>
<accession>A0A1I4RY45</accession>
<evidence type="ECO:0000256" key="6">
    <source>
        <dbReference type="SAM" id="Phobius"/>
    </source>
</evidence>
<dbReference type="PIRSF" id="PIRSF005859">
    <property type="entry name" value="PBR"/>
    <property type="match status" value="1"/>
</dbReference>
<feature type="transmembrane region" description="Helical" evidence="6">
    <location>
        <begin position="115"/>
        <end position="136"/>
    </location>
</feature>
<reference evidence="7 8" key="1">
    <citation type="submission" date="2017-12" db="EMBL/GenBank/DDBJ databases">
        <title>Anaerobic carbon monoxide metabolism by Pleomorphomonas carboxyditropha sp. nov., a new mesophilic hydrogenogenic carboxidotroph.</title>
        <authorList>
            <person name="Esquivel-Elizondo S."/>
            <person name="Krajmalnik-Brown R."/>
        </authorList>
    </citation>
    <scope>NUCLEOTIDE SEQUENCE [LARGE SCALE GENOMIC DNA]</scope>
    <source>
        <strain evidence="7 8">R5-392</strain>
    </source>
</reference>
<dbReference type="PANTHER" id="PTHR10057:SF0">
    <property type="entry name" value="TRANSLOCATOR PROTEIN"/>
    <property type="match status" value="1"/>
</dbReference>
<proteinExistence type="inferred from homology"/>
<dbReference type="CDD" id="cd15904">
    <property type="entry name" value="TSPO_MBR"/>
    <property type="match status" value="1"/>
</dbReference>
<feature type="transmembrane region" description="Helical" evidence="6">
    <location>
        <begin position="57"/>
        <end position="77"/>
    </location>
</feature>